<evidence type="ECO:0000256" key="10">
    <source>
        <dbReference type="ARBA" id="ARBA00022786"/>
    </source>
</evidence>
<evidence type="ECO:0000256" key="11">
    <source>
        <dbReference type="ARBA" id="ARBA00022833"/>
    </source>
</evidence>
<keyword evidence="10" id="KW-0833">Ubl conjugation pathway</keyword>
<evidence type="ECO:0000256" key="9">
    <source>
        <dbReference type="ARBA" id="ARBA00022771"/>
    </source>
</evidence>
<evidence type="ECO:0000256" key="7">
    <source>
        <dbReference type="ARBA" id="ARBA00022679"/>
    </source>
</evidence>
<dbReference type="InterPro" id="IPR013083">
    <property type="entry name" value="Znf_RING/FYVE/PHD"/>
</dbReference>
<dbReference type="GO" id="GO:0061630">
    <property type="term" value="F:ubiquitin protein ligase activity"/>
    <property type="evidence" value="ECO:0007669"/>
    <property type="project" value="UniProtKB-EC"/>
</dbReference>
<keyword evidence="11" id="KW-0862">Zinc</keyword>
<dbReference type="PANTHER" id="PTHR24103">
    <property type="entry name" value="E3 UBIQUITIN-PROTEIN LIGASE TRIM"/>
    <property type="match status" value="1"/>
</dbReference>
<keyword evidence="18" id="KW-1185">Reference proteome</keyword>
<reference evidence="18" key="3">
    <citation type="journal article" date="2014" name="Nature">
        <title>Elephant shark genome provides unique insights into gnathostome evolution.</title>
        <authorList>
            <consortium name="International Elephant Shark Genome Sequencing Consortium"/>
            <person name="Venkatesh B."/>
            <person name="Lee A.P."/>
            <person name="Ravi V."/>
            <person name="Maurya A.K."/>
            <person name="Lian M.M."/>
            <person name="Swann J.B."/>
            <person name="Ohta Y."/>
            <person name="Flajnik M.F."/>
            <person name="Sutoh Y."/>
            <person name="Kasahara M."/>
            <person name="Hoon S."/>
            <person name="Gangu V."/>
            <person name="Roy S.W."/>
            <person name="Irimia M."/>
            <person name="Korzh V."/>
            <person name="Kondrychyn I."/>
            <person name="Lim Z.W."/>
            <person name="Tay B.H."/>
            <person name="Tohari S."/>
            <person name="Kong K.W."/>
            <person name="Ho S."/>
            <person name="Lorente-Galdos B."/>
            <person name="Quilez J."/>
            <person name="Marques-Bonet T."/>
            <person name="Raney B.J."/>
            <person name="Ingham P.W."/>
            <person name="Tay A."/>
            <person name="Hillier L.W."/>
            <person name="Minx P."/>
            <person name="Boehm T."/>
            <person name="Wilson R.K."/>
            <person name="Brenner S."/>
            <person name="Warren W.C."/>
        </authorList>
    </citation>
    <scope>NUCLEOTIDE SEQUENCE [LARGE SCALE GENOMIC DNA]</scope>
</reference>
<keyword evidence="12" id="KW-0175">Coiled coil</keyword>
<dbReference type="Pfam" id="PF00643">
    <property type="entry name" value="zf-B_box"/>
    <property type="match status" value="1"/>
</dbReference>
<dbReference type="InterPro" id="IPR017907">
    <property type="entry name" value="Znf_RING_CS"/>
</dbReference>
<dbReference type="FunFam" id="2.60.120.920:FF:000004">
    <property type="entry name" value="Butyrophilin subfamily 1 member A1"/>
    <property type="match status" value="1"/>
</dbReference>
<dbReference type="GO" id="GO:0005737">
    <property type="term" value="C:cytoplasm"/>
    <property type="evidence" value="ECO:0007669"/>
    <property type="project" value="UniProtKB-SubCell"/>
</dbReference>
<evidence type="ECO:0000256" key="3">
    <source>
        <dbReference type="ARBA" id="ARBA00004906"/>
    </source>
</evidence>
<dbReference type="AlphaFoldDB" id="A0A4W3IY36"/>
<reference evidence="17" key="4">
    <citation type="submission" date="2025-08" db="UniProtKB">
        <authorList>
            <consortium name="Ensembl"/>
        </authorList>
    </citation>
    <scope>IDENTIFICATION</scope>
</reference>
<evidence type="ECO:0000256" key="8">
    <source>
        <dbReference type="ARBA" id="ARBA00022723"/>
    </source>
</evidence>
<dbReference type="EC" id="2.3.2.27" evidence="5"/>
<dbReference type="PROSITE" id="PS50188">
    <property type="entry name" value="B302_SPRY"/>
    <property type="match status" value="1"/>
</dbReference>
<dbReference type="SUPFAM" id="SSF49899">
    <property type="entry name" value="Concanavalin A-like lectins/glucanases"/>
    <property type="match status" value="1"/>
</dbReference>
<dbReference type="PROSITE" id="PS00518">
    <property type="entry name" value="ZF_RING_1"/>
    <property type="match status" value="1"/>
</dbReference>
<name>A0A4W3IY36_CALMI</name>
<dbReference type="SMART" id="SM00589">
    <property type="entry name" value="PRY"/>
    <property type="match status" value="1"/>
</dbReference>
<dbReference type="InterPro" id="IPR001870">
    <property type="entry name" value="B30.2/SPRY"/>
</dbReference>
<dbReference type="SUPFAM" id="SSF57850">
    <property type="entry name" value="RING/U-box"/>
    <property type="match status" value="1"/>
</dbReference>
<dbReference type="Gene3D" id="2.60.120.920">
    <property type="match status" value="1"/>
</dbReference>
<evidence type="ECO:0000256" key="12">
    <source>
        <dbReference type="ARBA" id="ARBA00023054"/>
    </source>
</evidence>
<dbReference type="Gene3D" id="3.30.160.60">
    <property type="entry name" value="Classic Zinc Finger"/>
    <property type="match status" value="1"/>
</dbReference>
<evidence type="ECO:0000256" key="5">
    <source>
        <dbReference type="ARBA" id="ARBA00012483"/>
    </source>
</evidence>
<evidence type="ECO:0000256" key="6">
    <source>
        <dbReference type="ARBA" id="ARBA00022490"/>
    </source>
</evidence>
<evidence type="ECO:0000256" key="4">
    <source>
        <dbReference type="ARBA" id="ARBA00008518"/>
    </source>
</evidence>
<reference evidence="17" key="5">
    <citation type="submission" date="2025-09" db="UniProtKB">
        <authorList>
            <consortium name="Ensembl"/>
        </authorList>
    </citation>
    <scope>IDENTIFICATION</scope>
</reference>
<dbReference type="SMART" id="SM00184">
    <property type="entry name" value="RING"/>
    <property type="match status" value="1"/>
</dbReference>
<comment type="pathway">
    <text evidence="3">Protein modification; protein ubiquitination.</text>
</comment>
<keyword evidence="7" id="KW-0808">Transferase</keyword>
<dbReference type="InterPro" id="IPR013320">
    <property type="entry name" value="ConA-like_dom_sf"/>
</dbReference>
<dbReference type="PROSITE" id="PS50119">
    <property type="entry name" value="ZF_BBOX"/>
    <property type="match status" value="1"/>
</dbReference>
<dbReference type="InterPro" id="IPR006574">
    <property type="entry name" value="PRY"/>
</dbReference>
<dbReference type="Proteomes" id="UP000314986">
    <property type="component" value="Unassembled WGS sequence"/>
</dbReference>
<evidence type="ECO:0000256" key="13">
    <source>
        <dbReference type="PROSITE-ProRule" id="PRU00024"/>
    </source>
</evidence>
<feature type="domain" description="B box-type" evidence="15">
    <location>
        <begin position="89"/>
        <end position="130"/>
    </location>
</feature>
<keyword evidence="6" id="KW-0963">Cytoplasm</keyword>
<reference evidence="18" key="2">
    <citation type="journal article" date="2007" name="PLoS Biol.">
        <title>Survey sequencing and comparative analysis of the elephant shark (Callorhinchus milii) genome.</title>
        <authorList>
            <person name="Venkatesh B."/>
            <person name="Kirkness E.F."/>
            <person name="Loh Y.H."/>
            <person name="Halpern A.L."/>
            <person name="Lee A.P."/>
            <person name="Johnson J."/>
            <person name="Dandona N."/>
            <person name="Viswanathan L.D."/>
            <person name="Tay A."/>
            <person name="Venter J.C."/>
            <person name="Strausberg R.L."/>
            <person name="Brenner S."/>
        </authorList>
    </citation>
    <scope>NUCLEOTIDE SEQUENCE [LARGE SCALE GENOMIC DNA]</scope>
</reference>
<dbReference type="SUPFAM" id="SSF57845">
    <property type="entry name" value="B-box zinc-binding domain"/>
    <property type="match status" value="1"/>
</dbReference>
<dbReference type="Pfam" id="PF00622">
    <property type="entry name" value="SPRY"/>
    <property type="match status" value="1"/>
</dbReference>
<keyword evidence="9 13" id="KW-0863">Zinc-finger</keyword>
<dbReference type="Ensembl" id="ENSCMIT00000031517.1">
    <property type="protein sequence ID" value="ENSCMIP00000031043.1"/>
    <property type="gene ID" value="ENSCMIG00000013346.1"/>
</dbReference>
<dbReference type="PROSITE" id="PS50089">
    <property type="entry name" value="ZF_RING_2"/>
    <property type="match status" value="1"/>
</dbReference>
<evidence type="ECO:0000313" key="17">
    <source>
        <dbReference type="Ensembl" id="ENSCMIP00000031043.1"/>
    </source>
</evidence>
<dbReference type="Gene3D" id="3.30.40.10">
    <property type="entry name" value="Zinc/RING finger domain, C3HC4 (zinc finger)"/>
    <property type="match status" value="1"/>
</dbReference>
<dbReference type="InterPro" id="IPR003879">
    <property type="entry name" value="Butyrophylin_SPRY"/>
</dbReference>
<dbReference type="InterPro" id="IPR050143">
    <property type="entry name" value="TRIM/RBCC"/>
</dbReference>
<reference evidence="18" key="1">
    <citation type="journal article" date="2006" name="Science">
        <title>Ancient noncoding elements conserved in the human genome.</title>
        <authorList>
            <person name="Venkatesh B."/>
            <person name="Kirkness E.F."/>
            <person name="Loh Y.H."/>
            <person name="Halpern A.L."/>
            <person name="Lee A.P."/>
            <person name="Johnson J."/>
            <person name="Dandona N."/>
            <person name="Viswanathan L.D."/>
            <person name="Tay A."/>
            <person name="Venter J.C."/>
            <person name="Strausberg R.L."/>
            <person name="Brenner S."/>
        </authorList>
    </citation>
    <scope>NUCLEOTIDE SEQUENCE [LARGE SCALE GENOMIC DNA]</scope>
</reference>
<dbReference type="GO" id="GO:0008270">
    <property type="term" value="F:zinc ion binding"/>
    <property type="evidence" value="ECO:0007669"/>
    <property type="project" value="UniProtKB-KW"/>
</dbReference>
<comment type="subcellular location">
    <subcellularLocation>
        <location evidence="2">Cytoplasm</location>
    </subcellularLocation>
</comment>
<evidence type="ECO:0000259" key="15">
    <source>
        <dbReference type="PROSITE" id="PS50119"/>
    </source>
</evidence>
<comment type="catalytic activity">
    <reaction evidence="1">
        <text>S-ubiquitinyl-[E2 ubiquitin-conjugating enzyme]-L-cysteine + [acceptor protein]-L-lysine = [E2 ubiquitin-conjugating enzyme]-L-cysteine + N(6)-ubiquitinyl-[acceptor protein]-L-lysine.</text>
        <dbReference type="EC" id="2.3.2.27"/>
    </reaction>
</comment>
<feature type="domain" description="B30.2/SPRY" evidence="16">
    <location>
        <begin position="221"/>
        <end position="414"/>
    </location>
</feature>
<evidence type="ECO:0000256" key="2">
    <source>
        <dbReference type="ARBA" id="ARBA00004496"/>
    </source>
</evidence>
<dbReference type="PRINTS" id="PR01406">
    <property type="entry name" value="BBOXZNFINGER"/>
</dbReference>
<dbReference type="SMART" id="SM00336">
    <property type="entry name" value="BBOX"/>
    <property type="match status" value="1"/>
</dbReference>
<proteinExistence type="inferred from homology"/>
<sequence length="423" mass="48779">MASAQELENMRNEATCLICLQFYMDPVSIDCGHNFCRACILQYWGTGQGSVSCPQCRLQIPQRSVRPNRFVSNMVESIRRLSLNPRLEEVGIQCEEHEEKLKLFCETDQRAICVVCAMSSDHKDHTVIPIKEAAELRKVWIYNNPEISYTERLRKNINAEFAKRHQLLTEEQRDLITKLRQQEEAILGQIENNTRHISKEITSINQRIAEIQTRLNLQNTEFLKVHRLLLLLLFSVSAPASVNLDPKTAHPSLILSKDRIRVRLGFRQQQVPNNLERFSHWPSVLGSEGFTSGRHYWEVGVGNNTYWIVGVAQESVPRKESFTHGPEAGVWALRLLNGLYQALTTPLTTLPLSVSPRVLGVYLDYAGGQVSLYDADHMSHFFTFTHTFTGKLFPYFSTWRDTDLTLIRKPVYLYLHYRMPLLF</sequence>
<organism evidence="17 18">
    <name type="scientific">Callorhinchus milii</name>
    <name type="common">Ghost shark</name>
    <dbReference type="NCBI Taxonomy" id="7868"/>
    <lineage>
        <taxon>Eukaryota</taxon>
        <taxon>Metazoa</taxon>
        <taxon>Chordata</taxon>
        <taxon>Craniata</taxon>
        <taxon>Vertebrata</taxon>
        <taxon>Chondrichthyes</taxon>
        <taxon>Holocephali</taxon>
        <taxon>Chimaeriformes</taxon>
        <taxon>Callorhinchidae</taxon>
        <taxon>Callorhinchus</taxon>
    </lineage>
</organism>
<dbReference type="InterPro" id="IPR001841">
    <property type="entry name" value="Znf_RING"/>
</dbReference>
<dbReference type="InterPro" id="IPR000315">
    <property type="entry name" value="Znf_B-box"/>
</dbReference>
<dbReference type="SMART" id="SM00449">
    <property type="entry name" value="SPRY"/>
    <property type="match status" value="1"/>
</dbReference>
<keyword evidence="8" id="KW-0479">Metal-binding</keyword>
<dbReference type="Pfam" id="PF15227">
    <property type="entry name" value="zf-C3HC4_4"/>
    <property type="match status" value="1"/>
</dbReference>
<dbReference type="InterPro" id="IPR043136">
    <property type="entry name" value="B30.2/SPRY_sf"/>
</dbReference>
<dbReference type="CDD" id="cd13733">
    <property type="entry name" value="SPRY_PRY_C-I_1"/>
    <property type="match status" value="1"/>
</dbReference>
<dbReference type="InterPro" id="IPR003877">
    <property type="entry name" value="SPRY_dom"/>
</dbReference>
<feature type="domain" description="RING-type" evidence="14">
    <location>
        <begin position="16"/>
        <end position="57"/>
    </location>
</feature>
<dbReference type="CDD" id="cd16594">
    <property type="entry name" value="RING-HC_TRIM7-like_C-IV"/>
    <property type="match status" value="1"/>
</dbReference>
<dbReference type="Pfam" id="PF13765">
    <property type="entry name" value="PRY"/>
    <property type="match status" value="1"/>
</dbReference>
<dbReference type="InterPro" id="IPR020457">
    <property type="entry name" value="Znf_B-box_chordata"/>
</dbReference>
<evidence type="ECO:0000313" key="18">
    <source>
        <dbReference type="Proteomes" id="UP000314986"/>
    </source>
</evidence>
<protein>
    <recommendedName>
        <fullName evidence="5">RING-type E3 ubiquitin transferase</fullName>
        <ecNumber evidence="5">2.3.2.27</ecNumber>
    </recommendedName>
</protein>
<evidence type="ECO:0000259" key="16">
    <source>
        <dbReference type="PROSITE" id="PS50188"/>
    </source>
</evidence>
<dbReference type="PRINTS" id="PR01407">
    <property type="entry name" value="BUTYPHLNCDUF"/>
</dbReference>
<comment type="similarity">
    <text evidence="4">Belongs to the TRIM/RBCC family.</text>
</comment>
<evidence type="ECO:0000256" key="1">
    <source>
        <dbReference type="ARBA" id="ARBA00000900"/>
    </source>
</evidence>
<dbReference type="CDD" id="cd19762">
    <property type="entry name" value="Bbox2_TRIM7-like"/>
    <property type="match status" value="1"/>
</dbReference>
<evidence type="ECO:0000259" key="14">
    <source>
        <dbReference type="PROSITE" id="PS50089"/>
    </source>
</evidence>
<accession>A0A4W3IY36</accession>
<dbReference type="GeneTree" id="ENSGT01030000234669"/>